<protein>
    <submittedName>
        <fullName evidence="4">DNA glycosylase</fullName>
    </submittedName>
</protein>
<dbReference type="EMBL" id="JH711595">
    <property type="protein sequence ID" value="EIW74039.1"/>
    <property type="molecule type" value="Genomic_DNA"/>
</dbReference>
<dbReference type="Gene3D" id="1.10.340.30">
    <property type="entry name" value="Hypothetical protein, domain 2"/>
    <property type="match status" value="1"/>
</dbReference>
<sequence length="219" mass="25155">MIQEEFAADPWKLLVATVFLNKTWGRNAIPTFRKVLERWPTPKDLMEADTDELVAMIQKLGLQSTRAIRLKELSRAYHEHPPRTGTLQLEHGKFARAPASLRERYPPELPSTCDSEADVSLALGGEAWPYPKTPISHLPGVGRYGWDSYRIFCTDNVTGTGSSDEWKRVQPSDKELCRYLTWRWAYEEGRMWASDVGPCGPVCEEWLQHQIRDELPRKA</sequence>
<dbReference type="GeneID" id="19200477"/>
<evidence type="ECO:0000256" key="1">
    <source>
        <dbReference type="ARBA" id="ARBA00004123"/>
    </source>
</evidence>
<evidence type="ECO:0000313" key="4">
    <source>
        <dbReference type="EMBL" id="EIW74039.1"/>
    </source>
</evidence>
<feature type="domain" description="HhH-GPD" evidence="3">
    <location>
        <begin position="17"/>
        <end position="93"/>
    </location>
</feature>
<dbReference type="OMA" id="ATDWNGA"/>
<evidence type="ECO:0000259" key="3">
    <source>
        <dbReference type="Pfam" id="PF00730"/>
    </source>
</evidence>
<dbReference type="InterPro" id="IPR011257">
    <property type="entry name" value="DNA_glycosylase"/>
</dbReference>
<dbReference type="PANTHER" id="PTHR15074:SF0">
    <property type="entry name" value="METHYL-CPG-BINDING DOMAIN PROTEIN 4-LIKE PROTEIN"/>
    <property type="match status" value="1"/>
</dbReference>
<comment type="subcellular location">
    <subcellularLocation>
        <location evidence="1">Nucleus</location>
    </subcellularLocation>
</comment>
<gene>
    <name evidence="4" type="ORF">CONPUDRAFT_133409</name>
</gene>
<dbReference type="GO" id="GO:0003677">
    <property type="term" value="F:DNA binding"/>
    <property type="evidence" value="ECO:0007669"/>
    <property type="project" value="InterPro"/>
</dbReference>
<accession>R7SG25</accession>
<dbReference type="Proteomes" id="UP000053558">
    <property type="component" value="Unassembled WGS sequence"/>
</dbReference>
<proteinExistence type="predicted"/>
<dbReference type="OrthoDB" id="10265068at2759"/>
<reference evidence="5" key="1">
    <citation type="journal article" date="2012" name="Science">
        <title>The Paleozoic origin of enzymatic lignin decomposition reconstructed from 31 fungal genomes.</title>
        <authorList>
            <person name="Floudas D."/>
            <person name="Binder M."/>
            <person name="Riley R."/>
            <person name="Barry K."/>
            <person name="Blanchette R.A."/>
            <person name="Henrissat B."/>
            <person name="Martinez A.T."/>
            <person name="Otillar R."/>
            <person name="Spatafora J.W."/>
            <person name="Yadav J.S."/>
            <person name="Aerts A."/>
            <person name="Benoit I."/>
            <person name="Boyd A."/>
            <person name="Carlson A."/>
            <person name="Copeland A."/>
            <person name="Coutinho P.M."/>
            <person name="de Vries R.P."/>
            <person name="Ferreira P."/>
            <person name="Findley K."/>
            <person name="Foster B."/>
            <person name="Gaskell J."/>
            <person name="Glotzer D."/>
            <person name="Gorecki P."/>
            <person name="Heitman J."/>
            <person name="Hesse C."/>
            <person name="Hori C."/>
            <person name="Igarashi K."/>
            <person name="Jurgens J.A."/>
            <person name="Kallen N."/>
            <person name="Kersten P."/>
            <person name="Kohler A."/>
            <person name="Kuees U."/>
            <person name="Kumar T.K.A."/>
            <person name="Kuo A."/>
            <person name="LaButti K."/>
            <person name="Larrondo L.F."/>
            <person name="Lindquist E."/>
            <person name="Ling A."/>
            <person name="Lombard V."/>
            <person name="Lucas S."/>
            <person name="Lundell T."/>
            <person name="Martin R."/>
            <person name="McLaughlin D.J."/>
            <person name="Morgenstern I."/>
            <person name="Morin E."/>
            <person name="Murat C."/>
            <person name="Nagy L.G."/>
            <person name="Nolan M."/>
            <person name="Ohm R.A."/>
            <person name="Patyshakuliyeva A."/>
            <person name="Rokas A."/>
            <person name="Ruiz-Duenas F.J."/>
            <person name="Sabat G."/>
            <person name="Salamov A."/>
            <person name="Samejima M."/>
            <person name="Schmutz J."/>
            <person name="Slot J.C."/>
            <person name="St John F."/>
            <person name="Stenlid J."/>
            <person name="Sun H."/>
            <person name="Sun S."/>
            <person name="Syed K."/>
            <person name="Tsang A."/>
            <person name="Wiebenga A."/>
            <person name="Young D."/>
            <person name="Pisabarro A."/>
            <person name="Eastwood D.C."/>
            <person name="Martin F."/>
            <person name="Cullen D."/>
            <person name="Grigoriev I.V."/>
            <person name="Hibbett D.S."/>
        </authorList>
    </citation>
    <scope>NUCLEOTIDE SEQUENCE [LARGE SCALE GENOMIC DNA]</scope>
    <source>
        <strain evidence="5">RWD-64-598 SS2</strain>
    </source>
</reference>
<evidence type="ECO:0000256" key="2">
    <source>
        <dbReference type="ARBA" id="ARBA00023242"/>
    </source>
</evidence>
<name>R7SG25_CONPW</name>
<dbReference type="GO" id="GO:0005634">
    <property type="term" value="C:nucleus"/>
    <property type="evidence" value="ECO:0007669"/>
    <property type="project" value="UniProtKB-SubCell"/>
</dbReference>
<keyword evidence="2" id="KW-0539">Nucleus</keyword>
<organism evidence="4 5">
    <name type="scientific">Coniophora puteana (strain RWD-64-598)</name>
    <name type="common">Brown rot fungus</name>
    <dbReference type="NCBI Taxonomy" id="741705"/>
    <lineage>
        <taxon>Eukaryota</taxon>
        <taxon>Fungi</taxon>
        <taxon>Dikarya</taxon>
        <taxon>Basidiomycota</taxon>
        <taxon>Agaricomycotina</taxon>
        <taxon>Agaricomycetes</taxon>
        <taxon>Agaricomycetidae</taxon>
        <taxon>Boletales</taxon>
        <taxon>Coniophorineae</taxon>
        <taxon>Coniophoraceae</taxon>
        <taxon>Coniophora</taxon>
    </lineage>
</organism>
<evidence type="ECO:0000313" key="5">
    <source>
        <dbReference type="Proteomes" id="UP000053558"/>
    </source>
</evidence>
<dbReference type="InterPro" id="IPR045138">
    <property type="entry name" value="MeCP2/MBD4"/>
</dbReference>
<dbReference type="RefSeq" id="XP_007775756.1">
    <property type="nucleotide sequence ID" value="XM_007777566.1"/>
</dbReference>
<dbReference type="InterPro" id="IPR003265">
    <property type="entry name" value="HhH-GPD_domain"/>
</dbReference>
<dbReference type="KEGG" id="cput:CONPUDRAFT_133409"/>
<dbReference type="SUPFAM" id="SSF48150">
    <property type="entry name" value="DNA-glycosylase"/>
    <property type="match status" value="1"/>
</dbReference>
<keyword evidence="5" id="KW-1185">Reference proteome</keyword>
<dbReference type="GO" id="GO:0006285">
    <property type="term" value="P:base-excision repair, AP site formation"/>
    <property type="evidence" value="ECO:0007669"/>
    <property type="project" value="UniProtKB-ARBA"/>
</dbReference>
<dbReference type="PANTHER" id="PTHR15074">
    <property type="entry name" value="METHYL-CPG-BINDING PROTEIN"/>
    <property type="match status" value="1"/>
</dbReference>
<dbReference type="GO" id="GO:0003824">
    <property type="term" value="F:catalytic activity"/>
    <property type="evidence" value="ECO:0007669"/>
    <property type="project" value="InterPro"/>
</dbReference>
<dbReference type="Pfam" id="PF00730">
    <property type="entry name" value="HhH-GPD"/>
    <property type="match status" value="1"/>
</dbReference>
<dbReference type="eggNOG" id="KOG4161">
    <property type="taxonomic scope" value="Eukaryota"/>
</dbReference>
<dbReference type="AlphaFoldDB" id="R7SG25"/>